<dbReference type="Gene3D" id="3.40.50.150">
    <property type="entry name" value="Vaccinia Virus protein VP39"/>
    <property type="match status" value="1"/>
</dbReference>
<organism evidence="1 2">
    <name type="scientific">Candidatus Argoarchaeum ethanivorans</name>
    <dbReference type="NCBI Taxonomy" id="2608793"/>
    <lineage>
        <taxon>Archaea</taxon>
        <taxon>Methanobacteriati</taxon>
        <taxon>Methanobacteriota</taxon>
        <taxon>Stenosarchaea group</taxon>
        <taxon>Methanomicrobia</taxon>
        <taxon>Methanosarcinales</taxon>
        <taxon>Methanosarcinales incertae sedis</taxon>
        <taxon>GOM Arc I cluster</taxon>
        <taxon>Candidatus Argoarchaeum</taxon>
    </lineage>
</organism>
<dbReference type="Proteomes" id="UP000637195">
    <property type="component" value="Unassembled WGS sequence"/>
</dbReference>
<evidence type="ECO:0000313" key="1">
    <source>
        <dbReference type="EMBL" id="CAD6491552.1"/>
    </source>
</evidence>
<dbReference type="AlphaFoldDB" id="A0A811T7D1"/>
<dbReference type="SUPFAM" id="SSF53335">
    <property type="entry name" value="S-adenosyl-L-methionine-dependent methyltransferases"/>
    <property type="match status" value="1"/>
</dbReference>
<dbReference type="InterPro" id="IPR029063">
    <property type="entry name" value="SAM-dependent_MTases_sf"/>
</dbReference>
<proteinExistence type="predicted"/>
<gene>
    <name evidence="1" type="ORF">ANIMEMIM_00172</name>
</gene>
<name>A0A811T7D1_9EURY</name>
<dbReference type="Pfam" id="PF03269">
    <property type="entry name" value="DUF268"/>
    <property type="match status" value="1"/>
</dbReference>
<protein>
    <recommendedName>
        <fullName evidence="3">DUF268 domain-containing protein</fullName>
    </recommendedName>
</protein>
<reference evidence="1" key="1">
    <citation type="submission" date="2020-10" db="EMBL/GenBank/DDBJ databases">
        <authorList>
            <person name="Hahn C.J."/>
            <person name="Laso-Perez R."/>
            <person name="Vulcano F."/>
            <person name="Vaziourakis K.-M."/>
            <person name="Stokke R."/>
            <person name="Steen I.H."/>
            <person name="Teske A."/>
            <person name="Boetius A."/>
            <person name="Liebeke M."/>
            <person name="Amann R."/>
            <person name="Knittel K."/>
        </authorList>
    </citation>
    <scope>NUCLEOTIDE SEQUENCE</scope>
    <source>
        <strain evidence="1">Gfbio:e3339647-f889-4370-9287-4fb5cb688e4c:AG393N10_GoMArc1</strain>
    </source>
</reference>
<sequence>MHKKMWMRVKQSLYFLYRLMSPIINPYQLSMSIPRYWKYVGDLMKYSRLNGAEPIKISNLYPCIHEKSSTSSFDSHYFYLNVWAAQRIMENKPRFHIDVGSKVDFVGFLTCFTDVISLDIRPLNARLNNFEPLAGDILSLPFDDCAVQSLSCLHVAEHIGLGRYGDPLNPEGTEMAAKELSRVLAKDGNLFFALPVGRSKVCFNAHRIHSPNQVLQYFNDLVLVELSGVDDAGVYRKGLQISDFEESDYACGFFWFKKEQ</sequence>
<accession>A0A811T7D1</accession>
<comment type="caution">
    <text evidence="1">The sequence shown here is derived from an EMBL/GenBank/DDBJ whole genome shotgun (WGS) entry which is preliminary data.</text>
</comment>
<evidence type="ECO:0000313" key="2">
    <source>
        <dbReference type="Proteomes" id="UP000637195"/>
    </source>
</evidence>
<evidence type="ECO:0008006" key="3">
    <source>
        <dbReference type="Google" id="ProtNLM"/>
    </source>
</evidence>
<dbReference type="InterPro" id="IPR004951">
    <property type="entry name" value="DUF268_CAE_spp"/>
</dbReference>
<dbReference type="EMBL" id="CAJHIM010000009">
    <property type="protein sequence ID" value="CAD6491552.1"/>
    <property type="molecule type" value="Genomic_DNA"/>
</dbReference>